<dbReference type="SUPFAM" id="SSF53098">
    <property type="entry name" value="Ribonuclease H-like"/>
    <property type="match status" value="1"/>
</dbReference>
<dbReference type="Gene3D" id="3.30.420.10">
    <property type="entry name" value="Ribonuclease H-like superfamily/Ribonuclease H"/>
    <property type="match status" value="1"/>
</dbReference>
<proteinExistence type="predicted"/>
<dbReference type="GO" id="GO:0003676">
    <property type="term" value="F:nucleic acid binding"/>
    <property type="evidence" value="ECO:0007669"/>
    <property type="project" value="InterPro"/>
</dbReference>
<dbReference type="InterPro" id="IPR044730">
    <property type="entry name" value="RNase_H-like_dom_plant"/>
</dbReference>
<accession>A0A6V7NUQ8</accession>
<feature type="domain" description="RNase H type-1" evidence="1">
    <location>
        <begin position="13"/>
        <end position="101"/>
    </location>
</feature>
<sequence length="101" mass="11001">MDVETIVKWDPLPPGCFKINSDGAFNMQISKGGRGFIIRADTKNLFCAGADQFMVTSALHAEAIALLEALKEAIKRGISKAIVEIDSQNLFSYISSQIEPP</sequence>
<dbReference type="PANTHER" id="PTHR47074">
    <property type="entry name" value="BNAC02G40300D PROTEIN"/>
    <property type="match status" value="1"/>
</dbReference>
<reference evidence="2" key="1">
    <citation type="submission" date="2020-07" db="EMBL/GenBank/DDBJ databases">
        <authorList>
            <person name="Lin J."/>
        </authorList>
    </citation>
    <scope>NUCLEOTIDE SEQUENCE</scope>
</reference>
<organism evidence="2">
    <name type="scientific">Ananas comosus var. bracteatus</name>
    <name type="common">red pineapple</name>
    <dbReference type="NCBI Taxonomy" id="296719"/>
    <lineage>
        <taxon>Eukaryota</taxon>
        <taxon>Viridiplantae</taxon>
        <taxon>Streptophyta</taxon>
        <taxon>Embryophyta</taxon>
        <taxon>Tracheophyta</taxon>
        <taxon>Spermatophyta</taxon>
        <taxon>Magnoliopsida</taxon>
        <taxon>Liliopsida</taxon>
        <taxon>Poales</taxon>
        <taxon>Bromeliaceae</taxon>
        <taxon>Bromelioideae</taxon>
        <taxon>Ananas</taxon>
    </lineage>
</organism>
<dbReference type="InterPro" id="IPR002156">
    <property type="entry name" value="RNaseH_domain"/>
</dbReference>
<dbReference type="InterPro" id="IPR012337">
    <property type="entry name" value="RNaseH-like_sf"/>
</dbReference>
<evidence type="ECO:0000313" key="2">
    <source>
        <dbReference type="EMBL" id="CAD1822329.1"/>
    </source>
</evidence>
<dbReference type="PROSITE" id="PS50879">
    <property type="entry name" value="RNASE_H_1"/>
    <property type="match status" value="1"/>
</dbReference>
<dbReference type="PANTHER" id="PTHR47074:SF11">
    <property type="entry name" value="REVERSE TRANSCRIPTASE-LIKE PROTEIN"/>
    <property type="match status" value="1"/>
</dbReference>
<dbReference type="Pfam" id="PF13456">
    <property type="entry name" value="RVT_3"/>
    <property type="match status" value="1"/>
</dbReference>
<evidence type="ECO:0000259" key="1">
    <source>
        <dbReference type="PROSITE" id="PS50879"/>
    </source>
</evidence>
<dbReference type="CDD" id="cd06222">
    <property type="entry name" value="RNase_H_like"/>
    <property type="match status" value="1"/>
</dbReference>
<dbReference type="GO" id="GO:0004523">
    <property type="term" value="F:RNA-DNA hybrid ribonuclease activity"/>
    <property type="evidence" value="ECO:0007669"/>
    <property type="project" value="InterPro"/>
</dbReference>
<name>A0A6V7NUQ8_ANACO</name>
<protein>
    <recommendedName>
        <fullName evidence="1">RNase H type-1 domain-containing protein</fullName>
    </recommendedName>
</protein>
<gene>
    <name evidence="2" type="ORF">CB5_LOCUS5540</name>
</gene>
<dbReference type="EMBL" id="LR862142">
    <property type="protein sequence ID" value="CAD1822329.1"/>
    <property type="molecule type" value="Genomic_DNA"/>
</dbReference>
<dbReference type="InterPro" id="IPR052929">
    <property type="entry name" value="RNase_H-like_EbsB-rel"/>
</dbReference>
<dbReference type="InterPro" id="IPR036397">
    <property type="entry name" value="RNaseH_sf"/>
</dbReference>
<dbReference type="AlphaFoldDB" id="A0A6V7NUQ8"/>